<proteinExistence type="predicted"/>
<dbReference type="RefSeq" id="WP_073013614.1">
    <property type="nucleotide sequence ID" value="NZ_FRBW01000002.1"/>
</dbReference>
<evidence type="ECO:0000256" key="1">
    <source>
        <dbReference type="SAM" id="Coils"/>
    </source>
</evidence>
<evidence type="ECO:0008006" key="4">
    <source>
        <dbReference type="Google" id="ProtNLM"/>
    </source>
</evidence>
<dbReference type="InterPro" id="IPR007420">
    <property type="entry name" value="DUF465"/>
</dbReference>
<dbReference type="AlphaFoldDB" id="A0A1M7ISY5"/>
<keyword evidence="1" id="KW-0175">Coiled coil</keyword>
<reference evidence="2 3" key="1">
    <citation type="submission" date="2016-11" db="EMBL/GenBank/DDBJ databases">
        <authorList>
            <person name="Jaros S."/>
            <person name="Januszkiewicz K."/>
            <person name="Wedrychowicz H."/>
        </authorList>
    </citation>
    <scope>NUCLEOTIDE SEQUENCE [LARGE SCALE GENOMIC DNA]</scope>
    <source>
        <strain evidence="2 3">DSM 22153</strain>
    </source>
</reference>
<name>A0A1M7ISY5_9HYPH</name>
<keyword evidence="3" id="KW-1185">Reference proteome</keyword>
<evidence type="ECO:0000313" key="3">
    <source>
        <dbReference type="Proteomes" id="UP000186002"/>
    </source>
</evidence>
<accession>A0A1M7ISY5</accession>
<dbReference type="STRING" id="735517.SAMN05444272_2627"/>
<organism evidence="2 3">
    <name type="scientific">Roseibium suaedae</name>
    <dbReference type="NCBI Taxonomy" id="735517"/>
    <lineage>
        <taxon>Bacteria</taxon>
        <taxon>Pseudomonadati</taxon>
        <taxon>Pseudomonadota</taxon>
        <taxon>Alphaproteobacteria</taxon>
        <taxon>Hyphomicrobiales</taxon>
        <taxon>Stappiaceae</taxon>
        <taxon>Roseibium</taxon>
    </lineage>
</organism>
<dbReference type="Proteomes" id="UP000186002">
    <property type="component" value="Unassembled WGS sequence"/>
</dbReference>
<gene>
    <name evidence="2" type="ORF">SAMN05444272_2627</name>
</gene>
<dbReference type="Pfam" id="PF04325">
    <property type="entry name" value="DUF465"/>
    <property type="match status" value="1"/>
</dbReference>
<protein>
    <recommendedName>
        <fullName evidence="4">DUF465 domain-containing protein</fullName>
    </recommendedName>
</protein>
<dbReference type="OrthoDB" id="7362854at2"/>
<dbReference type="EMBL" id="FRBW01000002">
    <property type="protein sequence ID" value="SHM43924.1"/>
    <property type="molecule type" value="Genomic_DNA"/>
</dbReference>
<sequence>MSMQSHLAELERRHAALERKIEDALLHPSTDSLELAEMKRRKLMLKDEIKRLQTETTLH</sequence>
<dbReference type="Gene3D" id="6.10.280.50">
    <property type="match status" value="1"/>
</dbReference>
<dbReference type="InterPro" id="IPR038444">
    <property type="entry name" value="DUF465_sf"/>
</dbReference>
<feature type="coiled-coil region" evidence="1">
    <location>
        <begin position="7"/>
        <end position="55"/>
    </location>
</feature>
<evidence type="ECO:0000313" key="2">
    <source>
        <dbReference type="EMBL" id="SHM43924.1"/>
    </source>
</evidence>